<dbReference type="GeneID" id="79715999"/>
<dbReference type="Gene3D" id="3.10.180.10">
    <property type="entry name" value="2,3-Dihydroxybiphenyl 1,2-Dioxygenase, domain 1"/>
    <property type="match status" value="1"/>
</dbReference>
<dbReference type="EMBL" id="CP093245">
    <property type="protein sequence ID" value="UNH32223.1"/>
    <property type="molecule type" value="Genomic_DNA"/>
</dbReference>
<name>A0A9Q8V4P0_9GAMM</name>
<sequence length="129" mass="14771">MQLNAIHHVAIIASDYEKSKSFYCDILGLTLLSEHYRQHNDSWKADLAINGNYQIELFSFPNPPSRPSYPEASGLRHLAFSVDNLDDSIDYLAQQNIICEAARIDPYTQKRFTFFADPDGLPIELYSKK</sequence>
<dbReference type="InterPro" id="IPR037523">
    <property type="entry name" value="VOC_core"/>
</dbReference>
<dbReference type="Proteomes" id="UP000829116">
    <property type="component" value="Chromosome"/>
</dbReference>
<dbReference type="InterPro" id="IPR004360">
    <property type="entry name" value="Glyas_Fos-R_dOase_dom"/>
</dbReference>
<accession>A0A9Q8V4P0</accession>
<dbReference type="InterPro" id="IPR037478">
    <property type="entry name" value="YwkD-like_dom"/>
</dbReference>
<dbReference type="RefSeq" id="WP_047255267.1">
    <property type="nucleotide sequence ID" value="NZ_CAWMFK010000001.1"/>
</dbReference>
<reference evidence="2" key="1">
    <citation type="submission" date="2022-03" db="EMBL/GenBank/DDBJ databases">
        <title>ESBL-producing Moellerella wisconsensis and Escherichia marmotae isolated from wild game meat.</title>
        <authorList>
            <person name="Biggel M."/>
        </authorList>
    </citation>
    <scope>NUCLEOTIDE SEQUENCE</scope>
    <source>
        <strain evidence="2">W51</strain>
    </source>
</reference>
<dbReference type="SUPFAM" id="SSF54593">
    <property type="entry name" value="Glyoxalase/Bleomycin resistance protein/Dihydroxybiphenyl dioxygenase"/>
    <property type="match status" value="1"/>
</dbReference>
<evidence type="ECO:0000256" key="1">
    <source>
        <dbReference type="ARBA" id="ARBA00022723"/>
    </source>
</evidence>
<dbReference type="PANTHER" id="PTHR36113:SF6">
    <property type="entry name" value="FOSFOMYCIN RESISTANCE PROTEIN FOSX"/>
    <property type="match status" value="1"/>
</dbReference>
<evidence type="ECO:0000313" key="3">
    <source>
        <dbReference type="Proteomes" id="UP000829116"/>
    </source>
</evidence>
<gene>
    <name evidence="2" type="ORF">MNY72_02035</name>
</gene>
<keyword evidence="1" id="KW-0479">Metal-binding</keyword>
<dbReference type="Pfam" id="PF00903">
    <property type="entry name" value="Glyoxalase"/>
    <property type="match status" value="1"/>
</dbReference>
<dbReference type="AlphaFoldDB" id="A0A9Q8V4P0"/>
<dbReference type="NCBIfam" id="NF008551">
    <property type="entry name" value="PRK11478.1"/>
    <property type="match status" value="1"/>
</dbReference>
<dbReference type="GO" id="GO:0046872">
    <property type="term" value="F:metal ion binding"/>
    <property type="evidence" value="ECO:0007669"/>
    <property type="project" value="UniProtKB-KW"/>
</dbReference>
<dbReference type="PANTHER" id="PTHR36113">
    <property type="entry name" value="LYASE, PUTATIVE-RELATED-RELATED"/>
    <property type="match status" value="1"/>
</dbReference>
<proteinExistence type="predicted"/>
<dbReference type="CDD" id="cd08352">
    <property type="entry name" value="VOC_Bs_YwkD_like"/>
    <property type="match status" value="1"/>
</dbReference>
<dbReference type="InterPro" id="IPR051332">
    <property type="entry name" value="Fosfomycin_Res_Enzymes"/>
</dbReference>
<protein>
    <submittedName>
        <fullName evidence="2">VOC family protein</fullName>
    </submittedName>
</protein>
<dbReference type="InterPro" id="IPR029068">
    <property type="entry name" value="Glyas_Bleomycin-R_OHBP_Dase"/>
</dbReference>
<organism evidence="2 3">
    <name type="scientific">Moellerella wisconsensis</name>
    <dbReference type="NCBI Taxonomy" id="158849"/>
    <lineage>
        <taxon>Bacteria</taxon>
        <taxon>Pseudomonadati</taxon>
        <taxon>Pseudomonadota</taxon>
        <taxon>Gammaproteobacteria</taxon>
        <taxon>Enterobacterales</taxon>
        <taxon>Morganellaceae</taxon>
        <taxon>Moellerella</taxon>
    </lineage>
</organism>
<evidence type="ECO:0000313" key="2">
    <source>
        <dbReference type="EMBL" id="UNH32223.1"/>
    </source>
</evidence>
<dbReference type="PROSITE" id="PS51819">
    <property type="entry name" value="VOC"/>
    <property type="match status" value="1"/>
</dbReference>